<feature type="coiled-coil region" evidence="1">
    <location>
        <begin position="258"/>
        <end position="285"/>
    </location>
</feature>
<evidence type="ECO:0000256" key="1">
    <source>
        <dbReference type="SAM" id="Coils"/>
    </source>
</evidence>
<comment type="caution">
    <text evidence="2">The sequence shown here is derived from an EMBL/GenBank/DDBJ whole genome shotgun (WGS) entry which is preliminary data.</text>
</comment>
<protein>
    <submittedName>
        <fullName evidence="2">Uncharacterized protein</fullName>
    </submittedName>
</protein>
<keyword evidence="1" id="KW-0175">Coiled coil</keyword>
<organism evidence="2 3">
    <name type="scientific">Papaver atlanticum</name>
    <dbReference type="NCBI Taxonomy" id="357466"/>
    <lineage>
        <taxon>Eukaryota</taxon>
        <taxon>Viridiplantae</taxon>
        <taxon>Streptophyta</taxon>
        <taxon>Embryophyta</taxon>
        <taxon>Tracheophyta</taxon>
        <taxon>Spermatophyta</taxon>
        <taxon>Magnoliopsida</taxon>
        <taxon>Ranunculales</taxon>
        <taxon>Papaveraceae</taxon>
        <taxon>Papaveroideae</taxon>
        <taxon>Papaver</taxon>
    </lineage>
</organism>
<keyword evidence="3" id="KW-1185">Reference proteome</keyword>
<evidence type="ECO:0000313" key="2">
    <source>
        <dbReference type="EMBL" id="KAI3901796.1"/>
    </source>
</evidence>
<feature type="coiled-coil region" evidence="1">
    <location>
        <begin position="60"/>
        <end position="87"/>
    </location>
</feature>
<sequence>MMECSEVKKRLEEGFKEGTEISQKHDDSDVIVYKRKRYIDVLEDEPRDKCQQCVKLNWEIDDLKYENGRANDEIKVLKTECLELEVQGDLTNMSCNQLKAKIEILENGTSEREKIQQERISCLEKEYKKMECFQKDRCIQLNREIEDMKLGKKRQAVEMKDLKRKCVQLERRVTVSSNHETKLAKELEAYKIKCQGLSVEMERKGLALENLREVVMTKCNGMEEQIKGLIEEGVVMSEREKSAGERICHLEAVVKKMETDERESCKELETRLLKVEEENATLRAMQNEVSCEKTCRQMDGRVDVAHLIRTETSPNSSFAHSCRPPPLQVNFGGVPASDLAHVNNLCKSAEGANDYFASAAGHQVCFETEGRLTRFRKCSGTPSTENVAFLRQEDGARPSITSPIVAFDSENEIVYISDSEG</sequence>
<reference evidence="2" key="1">
    <citation type="submission" date="2022-04" db="EMBL/GenBank/DDBJ databases">
        <title>A functionally conserved STORR gene fusion in Papaver species that diverged 16.8 million years ago.</title>
        <authorList>
            <person name="Catania T."/>
        </authorList>
    </citation>
    <scope>NUCLEOTIDE SEQUENCE</scope>
    <source>
        <strain evidence="2">S-188037</strain>
    </source>
</reference>
<dbReference type="EMBL" id="JAJJMB010011506">
    <property type="protein sequence ID" value="KAI3901796.1"/>
    <property type="molecule type" value="Genomic_DNA"/>
</dbReference>
<accession>A0AAD4SDR7</accession>
<evidence type="ECO:0000313" key="3">
    <source>
        <dbReference type="Proteomes" id="UP001202328"/>
    </source>
</evidence>
<proteinExistence type="predicted"/>
<dbReference type="Proteomes" id="UP001202328">
    <property type="component" value="Unassembled WGS sequence"/>
</dbReference>
<name>A0AAD4SDR7_9MAGN</name>
<gene>
    <name evidence="2" type="ORF">MKW98_013911</name>
</gene>
<dbReference type="AlphaFoldDB" id="A0AAD4SDR7"/>